<dbReference type="InterPro" id="IPR013653">
    <property type="entry name" value="GCN5-like_dom"/>
</dbReference>
<keyword evidence="3" id="KW-1185">Reference proteome</keyword>
<reference evidence="2 3" key="1">
    <citation type="submission" date="2020-08" db="EMBL/GenBank/DDBJ databases">
        <title>Novel species isolated from subtropical streams in China.</title>
        <authorList>
            <person name="Lu H."/>
        </authorList>
    </citation>
    <scope>NUCLEOTIDE SEQUENCE [LARGE SCALE GENOMIC DNA]</scope>
    <source>
        <strain evidence="2 3">KCTC 52442</strain>
    </source>
</reference>
<gene>
    <name evidence="2" type="ORF">H8K33_09955</name>
</gene>
<dbReference type="Pfam" id="PF08445">
    <property type="entry name" value="FR47"/>
    <property type="match status" value="1"/>
</dbReference>
<evidence type="ECO:0000313" key="3">
    <source>
        <dbReference type="Proteomes" id="UP000643610"/>
    </source>
</evidence>
<dbReference type="PROSITE" id="PS51186">
    <property type="entry name" value="GNAT"/>
    <property type="match status" value="1"/>
</dbReference>
<dbReference type="Proteomes" id="UP000643610">
    <property type="component" value="Unassembled WGS sequence"/>
</dbReference>
<dbReference type="RefSeq" id="WP_186890859.1">
    <property type="nucleotide sequence ID" value="NZ_JACOFU010000003.1"/>
</dbReference>
<comment type="caution">
    <text evidence="2">The sequence shown here is derived from an EMBL/GenBank/DDBJ whole genome shotgun (WGS) entry which is preliminary data.</text>
</comment>
<sequence>MMTHPLDNIFWHSLSDAQSCFAAGEGDARRYAKGFSPILGFANALQPDFDAINAYCEPGELFYCAGWIGTIPSGWTLEVESTMYRMLWDGVMPPEDATFQARRLNPDNVKDTQDAVSLAQLTNPGPFGMRTIALGEYLGCFDKDDRLIAMAGERSYAPPYREVSGVCTHPDFQGKGLAKRLMHRLIRRQLLADEIPFLHVMYSNSAAHELYLRMGFRDYCQTAVRVIRRIE</sequence>
<evidence type="ECO:0000313" key="2">
    <source>
        <dbReference type="EMBL" id="MBC3831832.1"/>
    </source>
</evidence>
<dbReference type="SUPFAM" id="SSF55729">
    <property type="entry name" value="Acyl-CoA N-acyltransferases (Nat)"/>
    <property type="match status" value="1"/>
</dbReference>
<dbReference type="EMBL" id="JACOFU010000003">
    <property type="protein sequence ID" value="MBC3831832.1"/>
    <property type="molecule type" value="Genomic_DNA"/>
</dbReference>
<organism evidence="2 3">
    <name type="scientific">Undibacterium amnicola</name>
    <dbReference type="NCBI Taxonomy" id="1834038"/>
    <lineage>
        <taxon>Bacteria</taxon>
        <taxon>Pseudomonadati</taxon>
        <taxon>Pseudomonadota</taxon>
        <taxon>Betaproteobacteria</taxon>
        <taxon>Burkholderiales</taxon>
        <taxon>Oxalobacteraceae</taxon>
        <taxon>Undibacterium</taxon>
    </lineage>
</organism>
<proteinExistence type="predicted"/>
<feature type="domain" description="N-acetyltransferase" evidence="1">
    <location>
        <begin position="102"/>
        <end position="231"/>
    </location>
</feature>
<dbReference type="InterPro" id="IPR016181">
    <property type="entry name" value="Acyl_CoA_acyltransferase"/>
</dbReference>
<evidence type="ECO:0000259" key="1">
    <source>
        <dbReference type="PROSITE" id="PS51186"/>
    </source>
</evidence>
<protein>
    <submittedName>
        <fullName evidence="2">GNAT family N-acetyltransferase</fullName>
    </submittedName>
</protein>
<dbReference type="CDD" id="cd04301">
    <property type="entry name" value="NAT_SF"/>
    <property type="match status" value="1"/>
</dbReference>
<dbReference type="Gene3D" id="3.40.630.30">
    <property type="match status" value="1"/>
</dbReference>
<dbReference type="InterPro" id="IPR000182">
    <property type="entry name" value="GNAT_dom"/>
</dbReference>
<name>A0ABR6XSC2_9BURK</name>
<accession>A0ABR6XSC2</accession>